<evidence type="ECO:0000313" key="2">
    <source>
        <dbReference type="EMBL" id="GIY88914.1"/>
    </source>
</evidence>
<sequence>MHGTTAHTCEPTQSSDSGVTSKQGSGRPTGLGKWAWEDYNTRDFAVKGSHGHGTWMQTCTEPARRKASRAVQPLPKPIESSLWCEFIVTKNEWEGFEIIRPEAMEHRDGGAEISAWA</sequence>
<dbReference type="EMBL" id="BPLR01017119">
    <property type="protein sequence ID" value="GIY88914.1"/>
    <property type="molecule type" value="Genomic_DNA"/>
</dbReference>
<comment type="caution">
    <text evidence="2">The sequence shown here is derived from an EMBL/GenBank/DDBJ whole genome shotgun (WGS) entry which is preliminary data.</text>
</comment>
<dbReference type="Proteomes" id="UP001054945">
    <property type="component" value="Unassembled WGS sequence"/>
</dbReference>
<feature type="compositionally biased region" description="Polar residues" evidence="1">
    <location>
        <begin position="1"/>
        <end position="26"/>
    </location>
</feature>
<gene>
    <name evidence="2" type="ORF">CEXT_362971</name>
</gene>
<name>A0AAV4X329_CAEEX</name>
<feature type="region of interest" description="Disordered" evidence="1">
    <location>
        <begin position="1"/>
        <end position="33"/>
    </location>
</feature>
<organism evidence="2 3">
    <name type="scientific">Caerostris extrusa</name>
    <name type="common">Bark spider</name>
    <name type="synonym">Caerostris bankana</name>
    <dbReference type="NCBI Taxonomy" id="172846"/>
    <lineage>
        <taxon>Eukaryota</taxon>
        <taxon>Metazoa</taxon>
        <taxon>Ecdysozoa</taxon>
        <taxon>Arthropoda</taxon>
        <taxon>Chelicerata</taxon>
        <taxon>Arachnida</taxon>
        <taxon>Araneae</taxon>
        <taxon>Araneomorphae</taxon>
        <taxon>Entelegynae</taxon>
        <taxon>Araneoidea</taxon>
        <taxon>Araneidae</taxon>
        <taxon>Caerostris</taxon>
    </lineage>
</organism>
<proteinExistence type="predicted"/>
<protein>
    <submittedName>
        <fullName evidence="2">Uncharacterized protein</fullName>
    </submittedName>
</protein>
<reference evidence="2 3" key="1">
    <citation type="submission" date="2021-06" db="EMBL/GenBank/DDBJ databases">
        <title>Caerostris extrusa draft genome.</title>
        <authorList>
            <person name="Kono N."/>
            <person name="Arakawa K."/>
        </authorList>
    </citation>
    <scope>NUCLEOTIDE SEQUENCE [LARGE SCALE GENOMIC DNA]</scope>
</reference>
<keyword evidence="3" id="KW-1185">Reference proteome</keyword>
<evidence type="ECO:0000313" key="3">
    <source>
        <dbReference type="Proteomes" id="UP001054945"/>
    </source>
</evidence>
<dbReference type="AlphaFoldDB" id="A0AAV4X329"/>
<accession>A0AAV4X329</accession>
<evidence type="ECO:0000256" key="1">
    <source>
        <dbReference type="SAM" id="MobiDB-lite"/>
    </source>
</evidence>